<dbReference type="InterPro" id="IPR049885">
    <property type="entry name" value="MTCL1-3"/>
</dbReference>
<feature type="compositionally biased region" description="Basic and acidic residues" evidence="2">
    <location>
        <begin position="928"/>
        <end position="937"/>
    </location>
</feature>
<feature type="compositionally biased region" description="Polar residues" evidence="2">
    <location>
        <begin position="303"/>
        <end position="317"/>
    </location>
</feature>
<feature type="compositionally biased region" description="Basic and acidic residues" evidence="2">
    <location>
        <begin position="665"/>
        <end position="677"/>
    </location>
</feature>
<feature type="compositionally biased region" description="Basic and acidic residues" evidence="2">
    <location>
        <begin position="809"/>
        <end position="818"/>
    </location>
</feature>
<dbReference type="PANTHER" id="PTHR15742">
    <property type="entry name" value="GIRDIN"/>
    <property type="match status" value="1"/>
</dbReference>
<feature type="compositionally biased region" description="Basic and acidic residues" evidence="2">
    <location>
        <begin position="533"/>
        <end position="556"/>
    </location>
</feature>
<evidence type="ECO:0000256" key="2">
    <source>
        <dbReference type="SAM" id="MobiDB-lite"/>
    </source>
</evidence>
<feature type="compositionally biased region" description="Polar residues" evidence="2">
    <location>
        <begin position="411"/>
        <end position="427"/>
    </location>
</feature>
<dbReference type="Proteomes" id="UP000828390">
    <property type="component" value="Unassembled WGS sequence"/>
</dbReference>
<evidence type="ECO:0000313" key="3">
    <source>
        <dbReference type="EMBL" id="KAH3709590.1"/>
    </source>
</evidence>
<feature type="compositionally biased region" description="Low complexity" evidence="2">
    <location>
        <begin position="288"/>
        <end position="302"/>
    </location>
</feature>
<dbReference type="PANTHER" id="PTHR15742:SF5">
    <property type="entry name" value="GIRDIN"/>
    <property type="match status" value="1"/>
</dbReference>
<organism evidence="3 4">
    <name type="scientific">Dreissena polymorpha</name>
    <name type="common">Zebra mussel</name>
    <name type="synonym">Mytilus polymorpha</name>
    <dbReference type="NCBI Taxonomy" id="45954"/>
    <lineage>
        <taxon>Eukaryota</taxon>
        <taxon>Metazoa</taxon>
        <taxon>Spiralia</taxon>
        <taxon>Lophotrochozoa</taxon>
        <taxon>Mollusca</taxon>
        <taxon>Bivalvia</taxon>
        <taxon>Autobranchia</taxon>
        <taxon>Heteroconchia</taxon>
        <taxon>Euheterodonta</taxon>
        <taxon>Imparidentia</taxon>
        <taxon>Neoheterodontei</taxon>
        <taxon>Myida</taxon>
        <taxon>Dreissenoidea</taxon>
        <taxon>Dreissenidae</taxon>
        <taxon>Dreissena</taxon>
    </lineage>
</organism>
<feature type="compositionally biased region" description="Basic and acidic residues" evidence="2">
    <location>
        <begin position="985"/>
        <end position="995"/>
    </location>
</feature>
<keyword evidence="1" id="KW-0175">Coiled coil</keyword>
<protein>
    <submittedName>
        <fullName evidence="3">Uncharacterized protein</fullName>
    </submittedName>
</protein>
<dbReference type="EMBL" id="JAIWYP010000014">
    <property type="protein sequence ID" value="KAH3709590.1"/>
    <property type="molecule type" value="Genomic_DNA"/>
</dbReference>
<feature type="compositionally biased region" description="Basic and acidic residues" evidence="2">
    <location>
        <begin position="770"/>
        <end position="801"/>
    </location>
</feature>
<feature type="compositionally biased region" description="Basic and acidic residues" evidence="2">
    <location>
        <begin position="866"/>
        <end position="878"/>
    </location>
</feature>
<evidence type="ECO:0000313" key="4">
    <source>
        <dbReference type="Proteomes" id="UP000828390"/>
    </source>
</evidence>
<feature type="coiled-coil region" evidence="1">
    <location>
        <begin position="1320"/>
        <end position="1375"/>
    </location>
</feature>
<keyword evidence="4" id="KW-1185">Reference proteome</keyword>
<reference evidence="3" key="1">
    <citation type="journal article" date="2019" name="bioRxiv">
        <title>The Genome of the Zebra Mussel, Dreissena polymorpha: A Resource for Invasive Species Research.</title>
        <authorList>
            <person name="McCartney M.A."/>
            <person name="Auch B."/>
            <person name="Kono T."/>
            <person name="Mallez S."/>
            <person name="Zhang Y."/>
            <person name="Obille A."/>
            <person name="Becker A."/>
            <person name="Abrahante J.E."/>
            <person name="Garbe J."/>
            <person name="Badalamenti J.P."/>
            <person name="Herman A."/>
            <person name="Mangelson H."/>
            <person name="Liachko I."/>
            <person name="Sullivan S."/>
            <person name="Sone E.D."/>
            <person name="Koren S."/>
            <person name="Silverstein K.A.T."/>
            <person name="Beckman K.B."/>
            <person name="Gohl D.M."/>
        </authorList>
    </citation>
    <scope>NUCLEOTIDE SEQUENCE</scope>
    <source>
        <strain evidence="3">Duluth1</strain>
        <tissue evidence="3">Whole animal</tissue>
    </source>
</reference>
<sequence length="2137" mass="240906">MSEEENENKPKVCANFEPQAWKKNKCMNCFQPPEAHANISTENGGEHTGNTERSLSPSKKGAAATSLKDKYEQLELEKDKPKPLDSPHTLPRTKGKGGLSTITEMYNTLDMKSGKLPQSPSGNIPPPVFPKTFKKDGDSNLKMSQFGSVENVNSIGADSPVDFGMKNKLKFGSMENISSVFDKKKESVKIPVLKNKVEDSSQNAAPITASKPVAQTITTSIDIVNKQDSSQNEMKAGPTVINKQTNSKVDIFKLPPDDKKSDKKSLKLDINTGNEMNKVDKSSNAIQTPLTKDSSSLKTLTSEISSTKNKSVIFTSLKSKDDLKSPVGNLEKDKKPLGNLKDQLKSPTPDKDKKPVFDLKDRLKSPTHNEDSKSETSPRKDKFPPVEKKTDIKPLKLDIKTDKERNKVDETSNSNQTPSTKESNTLRTLKGALSPTKNESDLVNSSNSKDNLKSPVANIEKDKNLTGNLSDKLKSPTPDKDKNPLLNLKDRLKSPPHNEDSKSDTLTWKDKLKSQSKDNKIESKSQLKSPTTDFEKKPTFAPKSKAETDKLAKEEQSGLANKDQLNQISQPKEDIKSPGGEQKTSRSFKLRDNLKTGNVDTDKQSAKQIGKSETDSKKGFSFKDSLKSNKKDDNSTEIQKENESLKSKTLGVNDKLLSTPTNKLTDLKDKLKPKEQTETNVTLPDIKDQSKLKSSSEAKTSKKIGEDKDLIKTNEDTSIIQSNKLTDLKDKLKSKNESESKFGNKLTDFKDKLRSKTETESKTDNSLTSFKDKLKSKDETETKPKTKLNDFKDNLKSKNDTDSSSTATDKLKSKDAPDSRTASKMNDVTDKVKSKEDSETVPKKTDLRDALKTKNDPQSKTSNKVFDFKDKFKSKQDGEQATIKVVDYRNAIKSKEKDKGKEAKQNDNKNSKDNSQSTSNALMLKSTKSGDDGKNDGHNNLNKINVSLTDQMGEETAALKSNAINAENNDKKDDSNNLIPQKTDISPESKSDDKGNACALISPTPAEKSPLHVDTQVFTSSRSKTSGESNLVADGSVESASGSTKRQSDISIIDFRKDKSPVESKQSDKDKGAVIPNGDIRDSFRSMENSSGKKSSISCSESEIEKLKEELINMTERCQNLETENTLLSDSIKKKDTQETALQKQKNEVETSVKTLRQQLKCLEDKCQKLETDNVNLINDVQTRREVNHLNHNSEKESDESDEKMSAREKLMEDIIEENEQLKEEIKDLKVEMEEMYDSFRDQEAEEFRELQKELEFTAKNCRILQFKLRKTERRNEQNEKEKATYEERLRKLQNQFQDRDAVAHIHSLEDELRMAKDVSVRLHDEMDLLEERRGKVEEENRHLTELLEQADRKQFRLELEVDKLRDKVIELRQELRTREFGPEGEPRKVTLDHIGRQESMEHEINELKRSLYDCKERELDLRDQLKFMEADNRKMMKNLKDLDQENERLSSQMKKMTVEQAIRDASGKSKGDDSEKIKSAIDLRIQMELAEQELSNMKSNMAALDDENEKLHNALLILKQNLKEQEKQIKTLPLPSSPNAFYEDMIRELKENANEYRSKIIDKDNELERVYAELHNYQHPTKRNRHDLRKSRSLDSDSGYNIIVDLRRQLEICQRELLDVKKQHHGNKTASNSPLRLILNEKNSPSSAPLITDCVKNEGVYNVHNDNAPFTSAEWLGGNSLRAEEENSPAQLTGLAVAFIETEDEVKLRQKVEMLEMSQRFHAQELQVLVNAITSLTHDRLPKLRSECISKLAKQFLSVEIIECFTLEPHAVEFPSKCQESEYSAVYPGGFRNSDERRADGNESTFIFSPGRNNNPLSVVSDDNKEQANLEFFPISRDPSNSISFIEKTVRLLLQWVCESEKRNCADANEVDLVQRVDLIADNNDRGHSKTISIMDSVTLGDNEVNNENTSKLTCGVAHVGNKYGPDFVFAIKNNSKIISASQDAMNLDVDTGKNQSQPKRSNTMDRLNQNVVEPVVTSCVSVDGTGENSCRLTEESIHVDSENNYEKQSLELQSHSMVELGEFAGTSFTSKAQLTFDQCNVTSSPIMTLLPRVTDIAHLEPKNVDGDTGDFLMVKCDREDEMASKICDNNEAVVKLDKEREKDNTESLQLVSDLTVLQQKIEFLEEEIGLGLSCT</sequence>
<feature type="region of interest" description="Disordered" evidence="2">
    <location>
        <begin position="34"/>
        <end position="142"/>
    </location>
</feature>
<comment type="caution">
    <text evidence="3">The sequence shown here is derived from an EMBL/GenBank/DDBJ whole genome shotgun (WGS) entry which is preliminary data.</text>
</comment>
<feature type="region of interest" description="Disordered" evidence="2">
    <location>
        <begin position="225"/>
        <end position="1100"/>
    </location>
</feature>
<feature type="coiled-coil region" evidence="1">
    <location>
        <begin position="1205"/>
        <end position="1296"/>
    </location>
</feature>
<feature type="compositionally biased region" description="Basic and acidic residues" evidence="2">
    <location>
        <begin position="685"/>
        <end position="715"/>
    </location>
</feature>
<proteinExistence type="predicted"/>
<feature type="compositionally biased region" description="Basic and acidic residues" evidence="2">
    <location>
        <begin position="471"/>
        <end position="525"/>
    </location>
</feature>
<accession>A0A9D3YYC9</accession>
<feature type="compositionally biased region" description="Basic and acidic residues" evidence="2">
    <location>
        <begin position="827"/>
        <end position="857"/>
    </location>
</feature>
<feature type="compositionally biased region" description="Low complexity" evidence="2">
    <location>
        <begin position="1086"/>
        <end position="1100"/>
    </location>
</feature>
<feature type="compositionally biased region" description="Basic and acidic residues" evidence="2">
    <location>
        <begin position="318"/>
        <end position="410"/>
    </location>
</feature>
<feature type="coiled-coil region" evidence="1">
    <location>
        <begin position="1426"/>
        <end position="1567"/>
    </location>
</feature>
<feature type="compositionally biased region" description="Polar residues" evidence="2">
    <location>
        <begin position="435"/>
        <end position="449"/>
    </location>
</feature>
<feature type="compositionally biased region" description="Basic and acidic residues" evidence="2">
    <location>
        <begin position="255"/>
        <end position="267"/>
    </location>
</feature>
<feature type="compositionally biased region" description="Basic and acidic residues" evidence="2">
    <location>
        <begin position="726"/>
        <end position="763"/>
    </location>
</feature>
<feature type="compositionally biased region" description="Basic and acidic residues" evidence="2">
    <location>
        <begin position="624"/>
        <end position="646"/>
    </location>
</feature>
<feature type="compositionally biased region" description="Polar residues" evidence="2">
    <location>
        <begin position="1016"/>
        <end position="1029"/>
    </location>
</feature>
<feature type="compositionally biased region" description="Basic and acidic residues" evidence="2">
    <location>
        <begin position="589"/>
        <end position="618"/>
    </location>
</feature>
<gene>
    <name evidence="3" type="ORF">DPMN_069054</name>
</gene>
<feature type="compositionally biased region" description="Basic and acidic residues" evidence="2">
    <location>
        <begin position="67"/>
        <end position="85"/>
    </location>
</feature>
<evidence type="ECO:0000256" key="1">
    <source>
        <dbReference type="SAM" id="Coils"/>
    </source>
</evidence>
<name>A0A9D3YYC9_DREPO</name>
<feature type="compositionally biased region" description="Basic and acidic residues" evidence="2">
    <location>
        <begin position="893"/>
        <end position="912"/>
    </location>
</feature>
<feature type="compositionally biased region" description="Basic and acidic residues" evidence="2">
    <location>
        <begin position="1054"/>
        <end position="1072"/>
    </location>
</feature>
<feature type="compositionally biased region" description="Polar residues" evidence="2">
    <location>
        <begin position="938"/>
        <end position="950"/>
    </location>
</feature>
<reference evidence="3" key="2">
    <citation type="submission" date="2020-11" db="EMBL/GenBank/DDBJ databases">
        <authorList>
            <person name="McCartney M.A."/>
            <person name="Auch B."/>
            <person name="Kono T."/>
            <person name="Mallez S."/>
            <person name="Becker A."/>
            <person name="Gohl D.M."/>
            <person name="Silverstein K.A.T."/>
            <person name="Koren S."/>
            <person name="Bechman K.B."/>
            <person name="Herman A."/>
            <person name="Abrahante J.E."/>
            <person name="Garbe J."/>
        </authorList>
    </citation>
    <scope>NUCLEOTIDE SEQUENCE</scope>
    <source>
        <strain evidence="3">Duluth1</strain>
        <tissue evidence="3">Whole animal</tissue>
    </source>
</reference>